<feature type="domain" description="Major facilitator superfamily (MFS) profile" evidence="6">
    <location>
        <begin position="17"/>
        <end position="462"/>
    </location>
</feature>
<proteinExistence type="predicted"/>
<dbReference type="PANTHER" id="PTHR42718:SF49">
    <property type="entry name" value="EXPORT PROTEIN"/>
    <property type="match status" value="1"/>
</dbReference>
<protein>
    <submittedName>
        <fullName evidence="7">MFS transporter</fullName>
    </submittedName>
</protein>
<keyword evidence="8" id="KW-1185">Reference proteome</keyword>
<feature type="transmembrane region" description="Helical" evidence="5">
    <location>
        <begin position="146"/>
        <end position="167"/>
    </location>
</feature>
<dbReference type="SUPFAM" id="SSF103473">
    <property type="entry name" value="MFS general substrate transporter"/>
    <property type="match status" value="1"/>
</dbReference>
<dbReference type="CDD" id="cd17321">
    <property type="entry name" value="MFS_MMR_MDR_like"/>
    <property type="match status" value="1"/>
</dbReference>
<dbReference type="RefSeq" id="WP_221030220.1">
    <property type="nucleotide sequence ID" value="NZ_CP139781.1"/>
</dbReference>
<evidence type="ECO:0000313" key="8">
    <source>
        <dbReference type="Proteomes" id="UP000738431"/>
    </source>
</evidence>
<dbReference type="Pfam" id="PF07690">
    <property type="entry name" value="MFS_1"/>
    <property type="match status" value="1"/>
</dbReference>
<feature type="transmembrane region" description="Helical" evidence="5">
    <location>
        <begin position="361"/>
        <end position="382"/>
    </location>
</feature>
<dbReference type="Gene3D" id="1.20.1250.20">
    <property type="entry name" value="MFS general substrate transporter like domains"/>
    <property type="match status" value="1"/>
</dbReference>
<sequence>MHHSQTHSAPSNATPVAPLLVVAGATMLALIVFTQPLTTLAASVADLGSGPGGQAWILSGMPLGAAAGLLGAGALGDNLGRKRVFLSGVTLLVIASIVAALAWSTFVLVAARVVQGLASSALLACGLGLIGQVYPHGPARVRAAGIWAAGLGAGVAIGPIIAAGLLSFGGWRASHAVVAILATPLALSGRRRLPETVIKNPARVDYAGSVVLMVGMGAFLAALTEMRLGFRPHVIWLFAAGVILLCVFVWIEVQTSNPILQLSLFTRADFVGATTGAFASGAGVLSIMTLLPTVLERSLGVSPLLAAVVLIAWSAMTVITALAANRLHSGLSPRALLLWSMFGCGVGQVLLWLVVPSGGVLLALPGLLMAGISNGFLNAALGHQAVQTVPQDRTAMGSAANNTARYLGSAIGITIAAVLIAHGAEVHGASGLFSGWRQAILVSVAFTVIGIAIVFFARSRDLATTDAQTAQTA</sequence>
<reference evidence="7 8" key="1">
    <citation type="submission" date="2021-08" db="EMBL/GenBank/DDBJ databases">
        <authorList>
            <person name="Zhang D."/>
            <person name="Zhang A."/>
            <person name="Wang L."/>
        </authorList>
    </citation>
    <scope>NUCLEOTIDE SEQUENCE [LARGE SCALE GENOMIC DNA]</scope>
    <source>
        <strain evidence="7 8">WL0086</strain>
    </source>
</reference>
<dbReference type="Proteomes" id="UP000738431">
    <property type="component" value="Chromosome"/>
</dbReference>
<feature type="transmembrane region" description="Helical" evidence="5">
    <location>
        <begin position="403"/>
        <end position="424"/>
    </location>
</feature>
<feature type="transmembrane region" description="Helical" evidence="5">
    <location>
        <begin position="173"/>
        <end position="190"/>
    </location>
</feature>
<dbReference type="InterPro" id="IPR011701">
    <property type="entry name" value="MFS"/>
</dbReference>
<dbReference type="PANTHER" id="PTHR42718">
    <property type="entry name" value="MAJOR FACILITATOR SUPERFAMILY MULTIDRUG TRANSPORTER MFSC"/>
    <property type="match status" value="1"/>
</dbReference>
<accession>A0ABZ1C8A8</accession>
<feature type="transmembrane region" description="Helical" evidence="5">
    <location>
        <begin position="303"/>
        <end position="324"/>
    </location>
</feature>
<keyword evidence="3 5" id="KW-1133">Transmembrane helix</keyword>
<dbReference type="Gene3D" id="1.20.1720.10">
    <property type="entry name" value="Multidrug resistance protein D"/>
    <property type="match status" value="1"/>
</dbReference>
<keyword evidence="4 5" id="KW-0472">Membrane</keyword>
<evidence type="ECO:0000256" key="3">
    <source>
        <dbReference type="ARBA" id="ARBA00022989"/>
    </source>
</evidence>
<evidence type="ECO:0000256" key="1">
    <source>
        <dbReference type="ARBA" id="ARBA00004141"/>
    </source>
</evidence>
<dbReference type="EMBL" id="CP139781">
    <property type="protein sequence ID" value="WRQ87620.1"/>
    <property type="molecule type" value="Genomic_DNA"/>
</dbReference>
<organism evidence="7 8">
    <name type="scientific">Actomonas aquatica</name>
    <dbReference type="NCBI Taxonomy" id="2866162"/>
    <lineage>
        <taxon>Bacteria</taxon>
        <taxon>Pseudomonadati</taxon>
        <taxon>Verrucomicrobiota</taxon>
        <taxon>Opitutia</taxon>
        <taxon>Opitutales</taxon>
        <taxon>Opitutaceae</taxon>
        <taxon>Actomonas</taxon>
    </lineage>
</organism>
<feature type="transmembrane region" description="Helical" evidence="5">
    <location>
        <begin position="436"/>
        <end position="457"/>
    </location>
</feature>
<feature type="transmembrane region" description="Helical" evidence="5">
    <location>
        <begin position="271"/>
        <end position="291"/>
    </location>
</feature>
<feature type="transmembrane region" description="Helical" evidence="5">
    <location>
        <begin position="117"/>
        <end position="134"/>
    </location>
</feature>
<feature type="transmembrane region" description="Helical" evidence="5">
    <location>
        <begin position="234"/>
        <end position="251"/>
    </location>
</feature>
<evidence type="ECO:0000259" key="6">
    <source>
        <dbReference type="PROSITE" id="PS50850"/>
    </source>
</evidence>
<dbReference type="InterPro" id="IPR020846">
    <property type="entry name" value="MFS_dom"/>
</dbReference>
<evidence type="ECO:0000313" key="7">
    <source>
        <dbReference type="EMBL" id="WRQ87620.1"/>
    </source>
</evidence>
<reference evidence="7 8" key="2">
    <citation type="submission" date="2023-12" db="EMBL/GenBank/DDBJ databases">
        <title>Description of an unclassified Opitutus bacterium of Verrucomicrobiota.</title>
        <authorList>
            <person name="Zhang D.-F."/>
        </authorList>
    </citation>
    <scope>NUCLEOTIDE SEQUENCE [LARGE SCALE GENOMIC DNA]</scope>
    <source>
        <strain evidence="7 8">WL0086</strain>
    </source>
</reference>
<dbReference type="InterPro" id="IPR036259">
    <property type="entry name" value="MFS_trans_sf"/>
</dbReference>
<feature type="transmembrane region" description="Helical" evidence="5">
    <location>
        <begin position="202"/>
        <end position="222"/>
    </location>
</feature>
<keyword evidence="2 5" id="KW-0812">Transmembrane</keyword>
<feature type="transmembrane region" description="Helical" evidence="5">
    <location>
        <begin position="12"/>
        <end position="33"/>
    </location>
</feature>
<evidence type="ECO:0000256" key="5">
    <source>
        <dbReference type="SAM" id="Phobius"/>
    </source>
</evidence>
<evidence type="ECO:0000256" key="2">
    <source>
        <dbReference type="ARBA" id="ARBA00022692"/>
    </source>
</evidence>
<feature type="transmembrane region" description="Helical" evidence="5">
    <location>
        <begin position="53"/>
        <end position="72"/>
    </location>
</feature>
<feature type="transmembrane region" description="Helical" evidence="5">
    <location>
        <begin position="84"/>
        <end position="111"/>
    </location>
</feature>
<gene>
    <name evidence="7" type="ORF">K1X11_022625</name>
</gene>
<evidence type="ECO:0000256" key="4">
    <source>
        <dbReference type="ARBA" id="ARBA00023136"/>
    </source>
</evidence>
<dbReference type="PROSITE" id="PS50850">
    <property type="entry name" value="MFS"/>
    <property type="match status" value="1"/>
</dbReference>
<name>A0ABZ1C8A8_9BACT</name>
<feature type="transmembrane region" description="Helical" evidence="5">
    <location>
        <begin position="336"/>
        <end position="355"/>
    </location>
</feature>
<comment type="subcellular location">
    <subcellularLocation>
        <location evidence="1">Membrane</location>
        <topology evidence="1">Multi-pass membrane protein</topology>
    </subcellularLocation>
</comment>